<dbReference type="EMBL" id="NEDP02005404">
    <property type="protein sequence ID" value="OWF41371.1"/>
    <property type="molecule type" value="Genomic_DNA"/>
</dbReference>
<dbReference type="SUPFAM" id="SSF52058">
    <property type="entry name" value="L domain-like"/>
    <property type="match status" value="1"/>
</dbReference>
<accession>A0A210PY11</accession>
<comment type="caution">
    <text evidence="3">The sequence shown here is derived from an EMBL/GenBank/DDBJ whole genome shotgun (WGS) entry which is preliminary data.</text>
</comment>
<dbReference type="OrthoDB" id="6162455at2759"/>
<evidence type="ECO:0000256" key="2">
    <source>
        <dbReference type="ARBA" id="ARBA00022737"/>
    </source>
</evidence>
<dbReference type="InterPro" id="IPR003591">
    <property type="entry name" value="Leu-rich_rpt_typical-subtyp"/>
</dbReference>
<evidence type="ECO:0000256" key="1">
    <source>
        <dbReference type="ARBA" id="ARBA00022614"/>
    </source>
</evidence>
<dbReference type="Gene3D" id="3.80.10.10">
    <property type="entry name" value="Ribonuclease Inhibitor"/>
    <property type="match status" value="3"/>
</dbReference>
<proteinExistence type="predicted"/>
<evidence type="ECO:0000313" key="3">
    <source>
        <dbReference type="EMBL" id="OWF41371.1"/>
    </source>
</evidence>
<dbReference type="SMART" id="SM00369">
    <property type="entry name" value="LRR_TYP"/>
    <property type="match status" value="5"/>
</dbReference>
<sequence>MDVTFNFVMAILAFSLPYIFTWCNLSTISKTVSCNQHQANVVPSFPEYNGTLRYLEFKGQWIIRDLDYNSFKDAPLSEKLILQNIGLKHLSCDVFNNIIPELQILNLDDNLLDYFPACSLNTLWRLRTLTLSRNFIQCIPEHSMPGFLTHLDVSNNKIYSLSSDLSTDVHNKNQLKTLIIRGNNLRRINENKLNQFSSLKYLDASENQLDYINSVSFLSSGSQLRDINLSHNQLTGTVWLCLEYTLEVRNLNLSHNLIELVNETTLSNMKSLQKLEISYNILTSVGPAFVDQKDILLLLFQHNAITSVSRELFSTRSGFMETFTIDLSFNSLASLDLGIPECFNCTVSVHHNKLRTTDLYTVSTYRTRHFCVNNQKTFQIFTFRLNCHYTWKTIVFPLDSFVV</sequence>
<dbReference type="PANTHER" id="PTHR45712">
    <property type="entry name" value="AGAP008170-PA"/>
    <property type="match status" value="1"/>
</dbReference>
<keyword evidence="4" id="KW-1185">Reference proteome</keyword>
<organism evidence="3 4">
    <name type="scientific">Mizuhopecten yessoensis</name>
    <name type="common">Japanese scallop</name>
    <name type="synonym">Patinopecten yessoensis</name>
    <dbReference type="NCBI Taxonomy" id="6573"/>
    <lineage>
        <taxon>Eukaryota</taxon>
        <taxon>Metazoa</taxon>
        <taxon>Spiralia</taxon>
        <taxon>Lophotrochozoa</taxon>
        <taxon>Mollusca</taxon>
        <taxon>Bivalvia</taxon>
        <taxon>Autobranchia</taxon>
        <taxon>Pteriomorphia</taxon>
        <taxon>Pectinida</taxon>
        <taxon>Pectinoidea</taxon>
        <taxon>Pectinidae</taxon>
        <taxon>Mizuhopecten</taxon>
    </lineage>
</organism>
<keyword evidence="2" id="KW-0677">Repeat</keyword>
<dbReference type="AlphaFoldDB" id="A0A210PY11"/>
<reference evidence="3 4" key="1">
    <citation type="journal article" date="2017" name="Nat. Ecol. Evol.">
        <title>Scallop genome provides insights into evolution of bilaterian karyotype and development.</title>
        <authorList>
            <person name="Wang S."/>
            <person name="Zhang J."/>
            <person name="Jiao W."/>
            <person name="Li J."/>
            <person name="Xun X."/>
            <person name="Sun Y."/>
            <person name="Guo X."/>
            <person name="Huan P."/>
            <person name="Dong B."/>
            <person name="Zhang L."/>
            <person name="Hu X."/>
            <person name="Sun X."/>
            <person name="Wang J."/>
            <person name="Zhao C."/>
            <person name="Wang Y."/>
            <person name="Wang D."/>
            <person name="Huang X."/>
            <person name="Wang R."/>
            <person name="Lv J."/>
            <person name="Li Y."/>
            <person name="Zhang Z."/>
            <person name="Liu B."/>
            <person name="Lu W."/>
            <person name="Hui Y."/>
            <person name="Liang J."/>
            <person name="Zhou Z."/>
            <person name="Hou R."/>
            <person name="Li X."/>
            <person name="Liu Y."/>
            <person name="Li H."/>
            <person name="Ning X."/>
            <person name="Lin Y."/>
            <person name="Zhao L."/>
            <person name="Xing Q."/>
            <person name="Dou J."/>
            <person name="Li Y."/>
            <person name="Mao J."/>
            <person name="Guo H."/>
            <person name="Dou H."/>
            <person name="Li T."/>
            <person name="Mu C."/>
            <person name="Jiang W."/>
            <person name="Fu Q."/>
            <person name="Fu X."/>
            <person name="Miao Y."/>
            <person name="Liu J."/>
            <person name="Yu Q."/>
            <person name="Li R."/>
            <person name="Liao H."/>
            <person name="Li X."/>
            <person name="Kong Y."/>
            <person name="Jiang Z."/>
            <person name="Chourrout D."/>
            <person name="Li R."/>
            <person name="Bao Z."/>
        </authorList>
    </citation>
    <scope>NUCLEOTIDE SEQUENCE [LARGE SCALE GENOMIC DNA]</scope>
    <source>
        <strain evidence="3 4">PY_sf001</strain>
    </source>
</reference>
<dbReference type="InterPro" id="IPR001611">
    <property type="entry name" value="Leu-rich_rpt"/>
</dbReference>
<dbReference type="PROSITE" id="PS51450">
    <property type="entry name" value="LRR"/>
    <property type="match status" value="2"/>
</dbReference>
<evidence type="ECO:0000313" key="4">
    <source>
        <dbReference type="Proteomes" id="UP000242188"/>
    </source>
</evidence>
<dbReference type="Pfam" id="PF13855">
    <property type="entry name" value="LRR_8"/>
    <property type="match status" value="2"/>
</dbReference>
<dbReference type="PANTHER" id="PTHR45712:SF22">
    <property type="entry name" value="INSULIN-LIKE GROWTH FACTOR-BINDING PROTEIN COMPLEX ACID LABILE SUBUNIT"/>
    <property type="match status" value="1"/>
</dbReference>
<dbReference type="STRING" id="6573.A0A210PY11"/>
<protein>
    <submittedName>
        <fullName evidence="3">Chondroadherin-like protein</fullName>
    </submittedName>
</protein>
<dbReference type="Proteomes" id="UP000242188">
    <property type="component" value="Unassembled WGS sequence"/>
</dbReference>
<dbReference type="InterPro" id="IPR032675">
    <property type="entry name" value="LRR_dom_sf"/>
</dbReference>
<gene>
    <name evidence="3" type="ORF">KP79_PYT14714</name>
</gene>
<dbReference type="InterPro" id="IPR050333">
    <property type="entry name" value="SLRP"/>
</dbReference>
<name>A0A210PY11_MIZYE</name>
<keyword evidence="1" id="KW-0433">Leucine-rich repeat</keyword>